<feature type="transmembrane region" description="Helical" evidence="1">
    <location>
        <begin position="9"/>
        <end position="31"/>
    </location>
</feature>
<dbReference type="HOGENOM" id="CLU_1843233_0_0_9"/>
<proteinExistence type="predicted"/>
<organism evidence="2 3">
    <name type="scientific">Peptoclostridium acidaminophilum DSM 3953</name>
    <dbReference type="NCBI Taxonomy" id="1286171"/>
    <lineage>
        <taxon>Bacteria</taxon>
        <taxon>Bacillati</taxon>
        <taxon>Bacillota</taxon>
        <taxon>Clostridia</taxon>
        <taxon>Peptostreptococcales</taxon>
        <taxon>Peptoclostridiaceae</taxon>
        <taxon>Peptoclostridium</taxon>
    </lineage>
</organism>
<protein>
    <submittedName>
        <fullName evidence="2">Uncharacterized protein</fullName>
    </submittedName>
</protein>
<keyword evidence="1" id="KW-0812">Transmembrane</keyword>
<dbReference type="EMBL" id="CP007452">
    <property type="protein sequence ID" value="AHM56799.1"/>
    <property type="molecule type" value="Genomic_DNA"/>
</dbReference>
<dbReference type="OrthoDB" id="1711166at2"/>
<gene>
    <name evidence="2" type="ORF">EAL2_c15040</name>
</gene>
<evidence type="ECO:0000256" key="1">
    <source>
        <dbReference type="SAM" id="Phobius"/>
    </source>
</evidence>
<dbReference type="AlphaFoldDB" id="W8T4V6"/>
<evidence type="ECO:0000313" key="3">
    <source>
        <dbReference type="Proteomes" id="UP000019591"/>
    </source>
</evidence>
<dbReference type="PATRIC" id="fig|1286171.3.peg.1455"/>
<dbReference type="eggNOG" id="ENOG5034C3G">
    <property type="taxonomic scope" value="Bacteria"/>
</dbReference>
<dbReference type="STRING" id="1286171.EAL2_c15040"/>
<dbReference type="Proteomes" id="UP000019591">
    <property type="component" value="Chromosome"/>
</dbReference>
<keyword evidence="1" id="KW-1133">Transmembrane helix</keyword>
<accession>W8T4V6</accession>
<reference evidence="2 3" key="1">
    <citation type="journal article" date="2014" name="Genome Announc.">
        <title>Complete Genome Sequence of Amino Acid-Utilizing Eubacterium acidaminophilum al-2 (DSM 3953).</title>
        <authorList>
            <person name="Poehlein A."/>
            <person name="Andreesen J.R."/>
            <person name="Daniel R."/>
        </authorList>
    </citation>
    <scope>NUCLEOTIDE SEQUENCE [LARGE SCALE GENOMIC DNA]</scope>
    <source>
        <strain evidence="2 3">DSM 3953</strain>
    </source>
</reference>
<keyword evidence="3" id="KW-1185">Reference proteome</keyword>
<sequence length="151" mass="16640">MKIGKQGMLLLEVACAVSIVMLLSGAVYMSANVRKANVDSFARRMCSDIRYVRMRNIYGDDTAKIKFQTDSKGHCGYTLYKEGVLEKEEKLPGDVRFTSTLGTLDFTLAGTLKGSGDTIRITDAVTGYTKVVTVVPFSGRTLIREGIYAYE</sequence>
<keyword evidence="1" id="KW-0472">Membrane</keyword>
<dbReference type="KEGG" id="eac:EAL2_c15040"/>
<evidence type="ECO:0000313" key="2">
    <source>
        <dbReference type="EMBL" id="AHM56799.1"/>
    </source>
</evidence>
<dbReference type="RefSeq" id="WP_025435782.1">
    <property type="nucleotide sequence ID" value="NZ_CP007452.1"/>
</dbReference>
<name>W8T4V6_PEPAC</name>